<evidence type="ECO:0000313" key="1">
    <source>
        <dbReference type="EMBL" id="KAI0035025.1"/>
    </source>
</evidence>
<dbReference type="EMBL" id="MU273491">
    <property type="protein sequence ID" value="KAI0035025.1"/>
    <property type="molecule type" value="Genomic_DNA"/>
</dbReference>
<evidence type="ECO:0000313" key="2">
    <source>
        <dbReference type="Proteomes" id="UP000814128"/>
    </source>
</evidence>
<protein>
    <submittedName>
        <fullName evidence="1">Uncharacterized protein</fullName>
    </submittedName>
</protein>
<name>A0ACB8QTZ9_9AGAM</name>
<gene>
    <name evidence="1" type="ORF">K488DRAFT_83487</name>
</gene>
<reference evidence="1" key="1">
    <citation type="submission" date="2021-02" db="EMBL/GenBank/DDBJ databases">
        <authorList>
            <consortium name="DOE Joint Genome Institute"/>
            <person name="Ahrendt S."/>
            <person name="Looney B.P."/>
            <person name="Miyauchi S."/>
            <person name="Morin E."/>
            <person name="Drula E."/>
            <person name="Courty P.E."/>
            <person name="Chicoki N."/>
            <person name="Fauchery L."/>
            <person name="Kohler A."/>
            <person name="Kuo A."/>
            <person name="Labutti K."/>
            <person name="Pangilinan J."/>
            <person name="Lipzen A."/>
            <person name="Riley R."/>
            <person name="Andreopoulos W."/>
            <person name="He G."/>
            <person name="Johnson J."/>
            <person name="Barry K.W."/>
            <person name="Grigoriev I.V."/>
            <person name="Nagy L."/>
            <person name="Hibbett D."/>
            <person name="Henrissat B."/>
            <person name="Matheny P.B."/>
            <person name="Labbe J."/>
            <person name="Martin F."/>
        </authorList>
    </citation>
    <scope>NUCLEOTIDE SEQUENCE</scope>
    <source>
        <strain evidence="1">EC-137</strain>
    </source>
</reference>
<organism evidence="1 2">
    <name type="scientific">Vararia minispora EC-137</name>
    <dbReference type="NCBI Taxonomy" id="1314806"/>
    <lineage>
        <taxon>Eukaryota</taxon>
        <taxon>Fungi</taxon>
        <taxon>Dikarya</taxon>
        <taxon>Basidiomycota</taxon>
        <taxon>Agaricomycotina</taxon>
        <taxon>Agaricomycetes</taxon>
        <taxon>Russulales</taxon>
        <taxon>Lachnocladiaceae</taxon>
        <taxon>Vararia</taxon>
    </lineage>
</organism>
<dbReference type="Proteomes" id="UP000814128">
    <property type="component" value="Unassembled WGS sequence"/>
</dbReference>
<sequence>MSSLWAKFIGSLPPALDTMLERAIPVTNITLYLQSCPGRPGISELRRTFNRHGSALTPRINTILGQFFGEPTYDFFRLLSDAYDFPFLKSVRIHCRRDEVNGQPLAGCSLNVPRLQSLVLCNCMLWCHSSQLVSLLLYFGGGELPTLRPKELLSFLNDSRKTLEFVTLDHCIQVNDHLDEFAHFTGPIFLPKLKHLNIGDKPLLINKLPSVLSMPDSTRIFLATLADGLATNACPHYNELRTLLAKTAEKGIGAKMFCLLTGASDYFIEDGPKLSKLYIDFVLEDLGVHEQNAAYGIPKSRLTLECFRDSYDDGFAGIIRQVIRDSSSVNTLVVGHGSHLASKRAVFERFTRTHQLVVLNPHSAEADELDIICSLTSNGSVLLPDLKLLILPADKPIKNKCQVGSISCARLLRQIETRLEICSALITLLISSCLPVREDAQTEEIAMEALRKLVRVGWKVTVQN</sequence>
<comment type="caution">
    <text evidence="1">The sequence shown here is derived from an EMBL/GenBank/DDBJ whole genome shotgun (WGS) entry which is preliminary data.</text>
</comment>
<keyword evidence="2" id="KW-1185">Reference proteome</keyword>
<accession>A0ACB8QTZ9</accession>
<proteinExistence type="predicted"/>
<reference evidence="1" key="2">
    <citation type="journal article" date="2022" name="New Phytol.">
        <title>Evolutionary transition to the ectomycorrhizal habit in the genomes of a hyperdiverse lineage of mushroom-forming fungi.</title>
        <authorList>
            <person name="Looney B."/>
            <person name="Miyauchi S."/>
            <person name="Morin E."/>
            <person name="Drula E."/>
            <person name="Courty P.E."/>
            <person name="Kohler A."/>
            <person name="Kuo A."/>
            <person name="LaButti K."/>
            <person name="Pangilinan J."/>
            <person name="Lipzen A."/>
            <person name="Riley R."/>
            <person name="Andreopoulos W."/>
            <person name="He G."/>
            <person name="Johnson J."/>
            <person name="Nolan M."/>
            <person name="Tritt A."/>
            <person name="Barry K.W."/>
            <person name="Grigoriev I.V."/>
            <person name="Nagy L.G."/>
            <person name="Hibbett D."/>
            <person name="Henrissat B."/>
            <person name="Matheny P.B."/>
            <person name="Labbe J."/>
            <person name="Martin F.M."/>
        </authorList>
    </citation>
    <scope>NUCLEOTIDE SEQUENCE</scope>
    <source>
        <strain evidence="1">EC-137</strain>
    </source>
</reference>